<dbReference type="InterPro" id="IPR012910">
    <property type="entry name" value="Plug_dom"/>
</dbReference>
<organism evidence="4 6">
    <name type="scientific">Pedobacter alluvionis</name>
    <dbReference type="NCBI Taxonomy" id="475253"/>
    <lineage>
        <taxon>Bacteria</taxon>
        <taxon>Pseudomonadati</taxon>
        <taxon>Bacteroidota</taxon>
        <taxon>Sphingobacteriia</taxon>
        <taxon>Sphingobacteriales</taxon>
        <taxon>Sphingobacteriaceae</taxon>
        <taxon>Pedobacter</taxon>
    </lineage>
</organism>
<evidence type="ECO:0000313" key="4">
    <source>
        <dbReference type="EMBL" id="RLJ72911.1"/>
    </source>
</evidence>
<accession>A0A497XUA9</accession>
<dbReference type="PANTHER" id="PTHR40980:SF4">
    <property type="entry name" value="TONB-DEPENDENT RECEPTOR-LIKE BETA-BARREL DOMAIN-CONTAINING PROTEIN"/>
    <property type="match status" value="1"/>
</dbReference>
<reference evidence="5 7" key="2">
    <citation type="submission" date="2019-03" db="EMBL/GenBank/DDBJ databases">
        <authorList>
            <person name="He R.-H."/>
        </authorList>
    </citation>
    <scope>NUCLEOTIDE SEQUENCE [LARGE SCALE GENOMIC DNA]</scope>
    <source>
        <strain evidence="5 7">DSM 19624</strain>
    </source>
</reference>
<dbReference type="InterPro" id="IPR041700">
    <property type="entry name" value="OMP_b-brl_3"/>
</dbReference>
<evidence type="ECO:0000313" key="6">
    <source>
        <dbReference type="Proteomes" id="UP000273898"/>
    </source>
</evidence>
<dbReference type="SUPFAM" id="SSF49464">
    <property type="entry name" value="Carboxypeptidase regulatory domain-like"/>
    <property type="match status" value="1"/>
</dbReference>
<dbReference type="InterPro" id="IPR037066">
    <property type="entry name" value="Plug_dom_sf"/>
</dbReference>
<dbReference type="Proteomes" id="UP000273898">
    <property type="component" value="Unassembled WGS sequence"/>
</dbReference>
<evidence type="ECO:0000313" key="7">
    <source>
        <dbReference type="Proteomes" id="UP000297429"/>
    </source>
</evidence>
<proteinExistence type="predicted"/>
<feature type="domain" description="TonB-dependent receptor plug" evidence="2">
    <location>
        <begin position="151"/>
        <end position="229"/>
    </location>
</feature>
<feature type="signal peptide" evidence="1">
    <location>
        <begin position="1"/>
        <end position="25"/>
    </location>
</feature>
<reference evidence="4 6" key="1">
    <citation type="submission" date="2018-10" db="EMBL/GenBank/DDBJ databases">
        <title>Genomic Encyclopedia of Archaeal and Bacterial Type Strains, Phase II (KMG-II): from individual species to whole genera.</title>
        <authorList>
            <person name="Goeker M."/>
        </authorList>
    </citation>
    <scope>NUCLEOTIDE SEQUENCE [LARGE SCALE GENOMIC DNA]</scope>
    <source>
        <strain evidence="4 6">DSM 19624</strain>
    </source>
</reference>
<protein>
    <submittedName>
        <fullName evidence="4">Outer membrane receptor protein involved in Fe transport</fullName>
    </submittedName>
</protein>
<feature type="chain" id="PRO_5044605423" evidence="1">
    <location>
        <begin position="26"/>
        <end position="814"/>
    </location>
</feature>
<name>A0A497XUA9_9SPHI</name>
<dbReference type="Pfam" id="PF14905">
    <property type="entry name" value="OMP_b-brl_3"/>
    <property type="match status" value="1"/>
</dbReference>
<dbReference type="InterPro" id="IPR008969">
    <property type="entry name" value="CarboxyPept-like_regulatory"/>
</dbReference>
<dbReference type="EMBL" id="RCCK01000014">
    <property type="protein sequence ID" value="RLJ72911.1"/>
    <property type="molecule type" value="Genomic_DNA"/>
</dbReference>
<dbReference type="Proteomes" id="UP000297429">
    <property type="component" value="Unassembled WGS sequence"/>
</dbReference>
<evidence type="ECO:0000313" key="5">
    <source>
        <dbReference type="EMBL" id="TFB29261.1"/>
    </source>
</evidence>
<evidence type="ECO:0000259" key="3">
    <source>
        <dbReference type="Pfam" id="PF14905"/>
    </source>
</evidence>
<keyword evidence="7" id="KW-1185">Reference proteome</keyword>
<dbReference type="OrthoDB" id="606851at2"/>
<sequence>MITYKLRKTCHLFIILACFCSKSFAQSNQDNTLKGIIKDSNNEVVDGATLLLKNGIDGLAIKQTLSDKDGNFSFTVKGGTYLIFISYLGTLSYQSELLKLTGNMDVGVITIETTARSLKEVVIQSSMSKPLVKIEGRKMIYNIEKSITAQGLNGLEALRKTPGVVVNQDNTITLNGASAALVMINGRQTYLQAEELAQLLKSMSASDLKAIEVIKNPSAEYDAAGTGGIVNLVLQKSIAEGFNGTINNGVAFGITLKQNTNLNLNFRKGKFNAFGSYNHNFGHFAMDYDYDRTTNGKVYINSNHDVDKKHSIGSTVGLDFAIDTAKTIGMVVNGNFSSGGGLITPTTNIFDQLTGALLQTLKSESSYPAQRARRYNANLNYRYKGSNRTSLDIDADYGIFDAATENLSTNAFYSAEGEFQSSNNFFVANSRNIKLYAVKGDYGFPIGKGRMLTGAKFSEVNAKNVFDQYDANGSVNVIDINLSNTFDYKEQISAGYLKYETPINDVLSFDLGVRLEHTHSEGNLLPTAGSSQSATSVVRNYLNVFPTAAITYKTKQEGTYNLSFARRIDRPAYNNLNPFSYPVDELSYWKGNPFLQPQYANTLALQYSYKKTTISASYTHTSDISSTITEVIKESIINMVPRNIGFQNNINLTVTQQIRLAKWWNMSLTGIGYRLENKVGTIDYGNYNRSRFAGTINIQQTFNLPSHITAEAIGVVNSKNISGLNTYIKGNSQVDIGLQKNLMHEKATLRIAASDILRKNKIITDTQLNKLLLHTTYVGESRQIRLSFTYRFGNTRIKSKDRRESGLENESQRL</sequence>
<dbReference type="Gene3D" id="2.60.40.1120">
    <property type="entry name" value="Carboxypeptidase-like, regulatory domain"/>
    <property type="match status" value="1"/>
</dbReference>
<dbReference type="Gene3D" id="2.170.130.10">
    <property type="entry name" value="TonB-dependent receptor, plug domain"/>
    <property type="match status" value="1"/>
</dbReference>
<dbReference type="Pfam" id="PF07715">
    <property type="entry name" value="Plug"/>
    <property type="match status" value="1"/>
</dbReference>
<keyword evidence="4" id="KW-0675">Receptor</keyword>
<feature type="domain" description="Outer membrane protein beta-barrel" evidence="3">
    <location>
        <begin position="387"/>
        <end position="790"/>
    </location>
</feature>
<keyword evidence="1" id="KW-0732">Signal</keyword>
<dbReference type="PANTHER" id="PTHR40980">
    <property type="entry name" value="PLUG DOMAIN-CONTAINING PROTEIN"/>
    <property type="match status" value="1"/>
</dbReference>
<gene>
    <name evidence="4" type="ORF">BCL90_4562</name>
    <name evidence="5" type="ORF">E3V97_19625</name>
</gene>
<dbReference type="EMBL" id="SOPX01000004">
    <property type="protein sequence ID" value="TFB29261.1"/>
    <property type="molecule type" value="Genomic_DNA"/>
</dbReference>
<evidence type="ECO:0000256" key="1">
    <source>
        <dbReference type="SAM" id="SignalP"/>
    </source>
</evidence>
<dbReference type="SUPFAM" id="SSF56935">
    <property type="entry name" value="Porins"/>
    <property type="match status" value="1"/>
</dbReference>
<dbReference type="Pfam" id="PF13620">
    <property type="entry name" value="CarboxypepD_reg"/>
    <property type="match status" value="1"/>
</dbReference>
<dbReference type="AlphaFoldDB" id="A0A497XUA9"/>
<dbReference type="RefSeq" id="WP_121287167.1">
    <property type="nucleotide sequence ID" value="NZ_RCCK01000014.1"/>
</dbReference>
<evidence type="ECO:0000259" key="2">
    <source>
        <dbReference type="Pfam" id="PF07715"/>
    </source>
</evidence>
<comment type="caution">
    <text evidence="4">The sequence shown here is derived from an EMBL/GenBank/DDBJ whole genome shotgun (WGS) entry which is preliminary data.</text>
</comment>